<dbReference type="PANTHER" id="PTHR23110:SF106">
    <property type="entry name" value="FI01104P"/>
    <property type="match status" value="1"/>
</dbReference>
<dbReference type="EnsemblMetazoa" id="AGAP006458-RA">
    <property type="protein sequence ID" value="AGAP006458-PA"/>
    <property type="gene ID" value="AGAP006458"/>
</dbReference>
<dbReference type="InterPro" id="IPR011333">
    <property type="entry name" value="SKP1/BTB/POZ_sf"/>
</dbReference>
<keyword evidence="7" id="KW-1185">Reference proteome</keyword>
<evidence type="ECO:0000256" key="2">
    <source>
        <dbReference type="ARBA" id="ARBA00023242"/>
    </source>
</evidence>
<dbReference type="InterPro" id="IPR007889">
    <property type="entry name" value="HTH_Psq"/>
</dbReference>
<dbReference type="GO" id="GO:0005634">
    <property type="term" value="C:nucleus"/>
    <property type="evidence" value="ECO:0000318"/>
    <property type="project" value="GO_Central"/>
</dbReference>
<protein>
    <submittedName>
        <fullName evidence="5">AGAP006458-PA</fullName>
    </submittedName>
</protein>
<dbReference type="GO" id="GO:0003677">
    <property type="term" value="F:DNA binding"/>
    <property type="evidence" value="ECO:0007669"/>
    <property type="project" value="InterPro"/>
</dbReference>
<feature type="compositionally biased region" description="Acidic residues" evidence="3">
    <location>
        <begin position="202"/>
        <end position="219"/>
    </location>
</feature>
<feature type="region of interest" description="Disordered" evidence="3">
    <location>
        <begin position="202"/>
        <end position="240"/>
    </location>
</feature>
<dbReference type="Pfam" id="PF00651">
    <property type="entry name" value="BTB"/>
    <property type="match status" value="1"/>
</dbReference>
<dbReference type="GO" id="GO:0006357">
    <property type="term" value="P:regulation of transcription by RNA polymerase II"/>
    <property type="evidence" value="ECO:0000318"/>
    <property type="project" value="GO_Central"/>
</dbReference>
<evidence type="ECO:0000256" key="3">
    <source>
        <dbReference type="SAM" id="MobiDB-lite"/>
    </source>
</evidence>
<reference evidence="5 7" key="1">
    <citation type="journal article" date="2002" name="Science">
        <title>The genome sequence of the malaria mosquito Anopheles gambiae.</title>
        <authorList>
            <person name="Holt R.A."/>
            <person name="Subramanian G.M."/>
            <person name="Halpern A."/>
            <person name="Sutton G.G."/>
            <person name="Charlab R."/>
            <person name="Nusskern D.R."/>
            <person name="Wincker P."/>
            <person name="Clark A.G."/>
            <person name="Ribeiro J.M."/>
            <person name="Wides R."/>
            <person name="Salzberg S.L."/>
            <person name="Loftus B."/>
            <person name="Yandell M."/>
            <person name="Majoros W.H."/>
            <person name="Rusch D.B."/>
            <person name="Lai Z."/>
            <person name="Kraft C.L."/>
            <person name="Abril J.F."/>
            <person name="Anthouard V."/>
            <person name="Arensburger P."/>
            <person name="Atkinson P.W."/>
            <person name="Baden H."/>
            <person name="de Berardinis V."/>
            <person name="Baldwin D."/>
            <person name="Benes V."/>
            <person name="Biedler J."/>
            <person name="Blass C."/>
            <person name="Bolanos R."/>
            <person name="Boscus D."/>
            <person name="Barnstead M."/>
            <person name="Cai S."/>
            <person name="Center A."/>
            <person name="Chaturverdi K."/>
            <person name="Christophides G.K."/>
            <person name="Chrystal M.A."/>
            <person name="Clamp M."/>
            <person name="Cravchik A."/>
            <person name="Curwen V."/>
            <person name="Dana A."/>
            <person name="Delcher A."/>
            <person name="Dew I."/>
            <person name="Evans C.A."/>
            <person name="Flanigan M."/>
            <person name="Grundschober-Freimoser A."/>
            <person name="Friedli L."/>
            <person name="Gu Z."/>
            <person name="Guan P."/>
            <person name="Guigo R."/>
            <person name="Hillenmeyer M.E."/>
            <person name="Hladun S.L."/>
            <person name="Hogan J.R."/>
            <person name="Hong Y.S."/>
            <person name="Hoover J."/>
            <person name="Jaillon O."/>
            <person name="Ke Z."/>
            <person name="Kodira C."/>
            <person name="Kokoza E."/>
            <person name="Koutsos A."/>
            <person name="Letunic I."/>
            <person name="Levitsky A."/>
            <person name="Liang Y."/>
            <person name="Lin J.J."/>
            <person name="Lobo N.F."/>
            <person name="Lopez J.R."/>
            <person name="Malek J.A."/>
            <person name="McIntosh T.C."/>
            <person name="Meister S."/>
            <person name="Miller J."/>
            <person name="Mobarry C."/>
            <person name="Mongin E."/>
            <person name="Murphy S.D."/>
            <person name="O'Brochta D.A."/>
            <person name="Pfannkoch C."/>
            <person name="Qi R."/>
            <person name="Regier M.A."/>
            <person name="Remington K."/>
            <person name="Shao H."/>
            <person name="Sharakhova M.V."/>
            <person name="Sitter C.D."/>
            <person name="Shetty J."/>
            <person name="Smith T.J."/>
            <person name="Strong R."/>
            <person name="Sun J."/>
            <person name="Thomasova D."/>
            <person name="Ton L.Q."/>
            <person name="Topalis P."/>
            <person name="Tu Z."/>
            <person name="Unger M.F."/>
            <person name="Walenz B."/>
            <person name="Wang A."/>
            <person name="Wang J."/>
            <person name="Wang M."/>
            <person name="Wang X."/>
            <person name="Woodford K.J."/>
            <person name="Wortman J.R."/>
            <person name="Wu M."/>
            <person name="Yao A."/>
            <person name="Zdobnov E.M."/>
            <person name="Zhang H."/>
            <person name="Zhao Q."/>
            <person name="Zhao S."/>
            <person name="Zhu S.C."/>
            <person name="Zhimulev I."/>
            <person name="Coluzzi M."/>
            <person name="della Torre A."/>
            <person name="Roth C.W."/>
            <person name="Louis C."/>
            <person name="Kalush F."/>
            <person name="Mural R.J."/>
            <person name="Myers E.W."/>
            <person name="Adams M.D."/>
            <person name="Smith H.O."/>
            <person name="Broder S."/>
            <person name="Gardner M.J."/>
            <person name="Fraser C.M."/>
            <person name="Birney E."/>
            <person name="Bork P."/>
            <person name="Brey P.T."/>
            <person name="Venter J.C."/>
            <person name="Weissenbach J."/>
            <person name="Kafatos F.C."/>
            <person name="Collins F.H."/>
            <person name="Hoffman S.L."/>
        </authorList>
    </citation>
    <scope>NUCLEOTIDE SEQUENCE [LARGE SCALE GENOMIC DNA]</scope>
    <source>
        <strain evidence="5 7">PEST</strain>
    </source>
</reference>
<organism evidence="5">
    <name type="scientific">Anopheles gambiae</name>
    <name type="common">African malaria mosquito</name>
    <dbReference type="NCBI Taxonomy" id="7165"/>
    <lineage>
        <taxon>Eukaryota</taxon>
        <taxon>Metazoa</taxon>
        <taxon>Ecdysozoa</taxon>
        <taxon>Arthropoda</taxon>
        <taxon>Hexapoda</taxon>
        <taxon>Insecta</taxon>
        <taxon>Pterygota</taxon>
        <taxon>Neoptera</taxon>
        <taxon>Endopterygota</taxon>
        <taxon>Diptera</taxon>
        <taxon>Nematocera</taxon>
        <taxon>Culicoidea</taxon>
        <taxon>Culicidae</taxon>
        <taxon>Anophelinae</taxon>
        <taxon>Anopheles</taxon>
    </lineage>
</organism>
<evidence type="ECO:0000256" key="1">
    <source>
        <dbReference type="ARBA" id="ARBA00004123"/>
    </source>
</evidence>
<reference evidence="5" key="5">
    <citation type="submission" date="2011-05" db="EMBL/GenBank/DDBJ databases">
        <authorList>
            <consortium name="VectorBase"/>
        </authorList>
    </citation>
    <scope>NUCLEOTIDE SEQUENCE</scope>
    <source>
        <strain evidence="5">PEST</strain>
    </source>
</reference>
<dbReference type="InterPro" id="IPR051095">
    <property type="entry name" value="Dros_DevTransReg"/>
</dbReference>
<reference evidence="5 6" key="3">
    <citation type="journal article" date="2004" name="Trends Parasitol.">
        <title>The Anopheles gambiae genome: an update.</title>
        <authorList>
            <person name="Mongin E."/>
            <person name="Louis C."/>
            <person name="Holt R.A."/>
            <person name="Birney E."/>
            <person name="Collins F.H."/>
        </authorList>
    </citation>
    <scope>NUCLEOTIDE SEQUENCE</scope>
    <source>
        <strain evidence="5 6">PEST</strain>
    </source>
</reference>
<dbReference type="Gene3D" id="1.10.10.60">
    <property type="entry name" value="Homeodomain-like"/>
    <property type="match status" value="1"/>
</dbReference>
<reference evidence="6" key="6">
    <citation type="submission" date="2021-01" db="UniProtKB">
        <authorList>
            <consortium name="EnsemblMetazoa"/>
        </authorList>
    </citation>
    <scope>IDENTIFICATION</scope>
    <source>
        <strain evidence="6">PEST</strain>
    </source>
</reference>
<reference evidence="5" key="4">
    <citation type="journal article" date="2007" name="Genome Biol.">
        <title>Update of the Anopheles gambiae PEST genome assembly.</title>
        <authorList>
            <person name="Sharakhova M.V."/>
            <person name="Hammond M.P."/>
            <person name="Lobo N.F."/>
            <person name="Krzywinski J."/>
            <person name="Unger M.F."/>
            <person name="Hillenmeyer M.E."/>
            <person name="Bruggner R.V."/>
            <person name="Birney E."/>
            <person name="Collins F.H."/>
        </authorList>
    </citation>
    <scope>NUCLEOTIDE SEQUENCE</scope>
    <source>
        <strain evidence="5">PEST</strain>
    </source>
</reference>
<dbReference type="PANTHER" id="PTHR23110">
    <property type="entry name" value="BTB DOMAIN TRANSCRIPTION FACTOR"/>
    <property type="match status" value="1"/>
</dbReference>
<dbReference type="InterPro" id="IPR000210">
    <property type="entry name" value="BTB/POZ_dom"/>
</dbReference>
<evidence type="ECO:0000259" key="4">
    <source>
        <dbReference type="PROSITE" id="PS50097"/>
    </source>
</evidence>
<dbReference type="AlphaFoldDB" id="Q5TQX7"/>
<dbReference type="PROSITE" id="PS50097">
    <property type="entry name" value="BTB"/>
    <property type="match status" value="1"/>
</dbReference>
<dbReference type="Gene3D" id="3.30.710.10">
    <property type="entry name" value="Potassium Channel Kv1.1, Chain A"/>
    <property type="match status" value="1"/>
</dbReference>
<dbReference type="Pfam" id="PF05225">
    <property type="entry name" value="HTH_psq"/>
    <property type="match status" value="2"/>
</dbReference>
<name>Q5TQX7_ANOGA</name>
<dbReference type="VEuPathDB" id="VectorBase:AGAMI1_013762"/>
<dbReference type="HOGENOM" id="CLU_430974_0_0_1"/>
<feature type="domain" description="BTB" evidence="4">
    <location>
        <begin position="36"/>
        <end position="104"/>
    </location>
</feature>
<evidence type="ECO:0000313" key="5">
    <source>
        <dbReference type="EMBL" id="EAL40086.2"/>
    </source>
</evidence>
<evidence type="ECO:0000313" key="6">
    <source>
        <dbReference type="EnsemblMetazoa" id="AGAP006458-PA"/>
    </source>
</evidence>
<keyword evidence="2" id="KW-0539">Nucleus</keyword>
<dbReference type="SMART" id="SM00225">
    <property type="entry name" value="BTB"/>
    <property type="match status" value="1"/>
</dbReference>
<proteinExistence type="predicted"/>
<dbReference type="KEGG" id="aga:3290167"/>
<dbReference type="Proteomes" id="UP000007062">
    <property type="component" value="Chromosome 2L"/>
</dbReference>
<dbReference type="VEuPathDB" id="VectorBase:AGAP006458"/>
<dbReference type="InterPro" id="IPR009057">
    <property type="entry name" value="Homeodomain-like_sf"/>
</dbReference>
<accession>Q5TQX7</accession>
<dbReference type="SUPFAM" id="SSF46689">
    <property type="entry name" value="Homeodomain-like"/>
    <property type="match status" value="2"/>
</dbReference>
<feature type="compositionally biased region" description="Acidic residues" evidence="3">
    <location>
        <begin position="226"/>
        <end position="239"/>
    </location>
</feature>
<comment type="subcellular location">
    <subcellularLocation>
        <location evidence="1">Nucleus</location>
    </subcellularLocation>
</comment>
<gene>
    <name evidence="6" type="primary">3290167</name>
    <name evidence="5" type="ORF">AgaP_AGAP006458</name>
</gene>
<sequence>MAQSSSGPTKTMLVWLDYSRHMLSTLQDIYADQQYTDCRLVVPDGELYANRPILSMASGLFEAIFTSMVTLTMDPSTVLIPDMTFANLQRVVQFIYTGRVTLQPDEVVPFMEACGLLQLRGVECCGNRTMGIYIDESGPEATAEDGDPFATAPETDPLHIDHTRYPGAVEKAEPPPLKLIEPNLESTSELFPGNICKEELMVSDEDSAEEEEEEEEEEEGGKSDAGEDSSMDDSTDSEQDVERWMALVKEVGVVDTSHPGAPNFTPYQNCLKQAIVAVISGNVSPRRAAARYNVPAGRLVRWTQKVKRAMKKKPETVTANVPQMVAAYIDRSIQEFKQLLETSDADERVSLLSDPSNVLMYDVRIMLAIHDIMYTGISLREAVTRYKNSLGLLRNRLYNLKSQLITNHIKSFGFRLKSADKQSNERQAAGKKRRRFETESGKILKTADPSRYEESVAKALEAIGYGLSIQQAANHFRIHKSALWRHAKAKNITFPQERTVLRKKAATKKVKPSGGGSIAASSSATNSCPVVPKLVPFGSTGAVTTVERVRDCAGGAEIALAPASTAAPPIAVPSLLPLPKLVPISSSSLPEYEERMEAAIAMISNQKMSYREASVKYNIPKATLWKKISKMEPKK</sequence>
<dbReference type="SUPFAM" id="SSF54695">
    <property type="entry name" value="POZ domain"/>
    <property type="match status" value="1"/>
</dbReference>
<dbReference type="EMBL" id="AAAB01008960">
    <property type="protein sequence ID" value="EAL40086.2"/>
    <property type="molecule type" value="Genomic_DNA"/>
</dbReference>
<reference evidence="5" key="2">
    <citation type="submission" date="2002-03" db="EMBL/GenBank/DDBJ databases">
        <authorList>
            <consortium name="The Anopheles Genome Sequencing Consortium"/>
        </authorList>
    </citation>
    <scope>NUCLEOTIDE SEQUENCE</scope>
    <source>
        <strain evidence="5">PEST</strain>
    </source>
</reference>
<evidence type="ECO:0000313" key="7">
    <source>
        <dbReference type="Proteomes" id="UP000007062"/>
    </source>
</evidence>
<dbReference type="PaxDb" id="7165-AGAP006458-PA"/>